<dbReference type="RefSeq" id="XP_009016473.1">
    <property type="nucleotide sequence ID" value="XM_009018225.1"/>
</dbReference>
<dbReference type="GO" id="GO:0000724">
    <property type="term" value="P:double-strand break repair via homologous recombination"/>
    <property type="evidence" value="ECO:0000318"/>
    <property type="project" value="GO_Central"/>
</dbReference>
<reference evidence="2 4" key="2">
    <citation type="journal article" date="2013" name="Nature">
        <title>Insights into bilaterian evolution from three spiralian genomes.</title>
        <authorList>
            <person name="Simakov O."/>
            <person name="Marletaz F."/>
            <person name="Cho S.J."/>
            <person name="Edsinger-Gonzales E."/>
            <person name="Havlak P."/>
            <person name="Hellsten U."/>
            <person name="Kuo D.H."/>
            <person name="Larsson T."/>
            <person name="Lv J."/>
            <person name="Arendt D."/>
            <person name="Savage R."/>
            <person name="Osoegawa K."/>
            <person name="de Jong P."/>
            <person name="Grimwood J."/>
            <person name="Chapman J.A."/>
            <person name="Shapiro H."/>
            <person name="Aerts A."/>
            <person name="Otillar R.P."/>
            <person name="Terry A.Y."/>
            <person name="Boore J.L."/>
            <person name="Grigoriev I.V."/>
            <person name="Lindberg D.R."/>
            <person name="Seaver E.C."/>
            <person name="Weisblat D.A."/>
            <person name="Putnam N.H."/>
            <person name="Rokhsar D.S."/>
        </authorList>
    </citation>
    <scope>NUCLEOTIDE SEQUENCE</scope>
</reference>
<reference evidence="4" key="1">
    <citation type="submission" date="2012-12" db="EMBL/GenBank/DDBJ databases">
        <authorList>
            <person name="Hellsten U."/>
            <person name="Grimwood J."/>
            <person name="Chapman J.A."/>
            <person name="Shapiro H."/>
            <person name="Aerts A."/>
            <person name="Otillar R.P."/>
            <person name="Terry A.Y."/>
            <person name="Boore J.L."/>
            <person name="Simakov O."/>
            <person name="Marletaz F."/>
            <person name="Cho S.-J."/>
            <person name="Edsinger-Gonzales E."/>
            <person name="Havlak P."/>
            <person name="Kuo D.-H."/>
            <person name="Larsson T."/>
            <person name="Lv J."/>
            <person name="Arendt D."/>
            <person name="Savage R."/>
            <person name="Osoegawa K."/>
            <person name="de Jong P."/>
            <person name="Lindberg D.R."/>
            <person name="Seaver E.C."/>
            <person name="Weisblat D.A."/>
            <person name="Putnam N.H."/>
            <person name="Grigoriev I.V."/>
            <person name="Rokhsar D.S."/>
        </authorList>
    </citation>
    <scope>NUCLEOTIDE SEQUENCE</scope>
</reference>
<gene>
    <name evidence="3" type="primary">20196279</name>
    <name evidence="2" type="ORF">HELRODRAFT_135299</name>
</gene>
<dbReference type="PANTHER" id="PTHR13356:SF0">
    <property type="entry name" value="SOSS COMPLEX SUBUNIT B HOMOLOG"/>
    <property type="match status" value="1"/>
</dbReference>
<reference evidence="3" key="3">
    <citation type="submission" date="2015-06" db="UniProtKB">
        <authorList>
            <consortium name="EnsemblMetazoa"/>
        </authorList>
    </citation>
    <scope>IDENTIFICATION</scope>
</reference>
<accession>T1EI79</accession>
<dbReference type="EMBL" id="KB096365">
    <property type="protein sequence ID" value="ESO05158.1"/>
    <property type="molecule type" value="Genomic_DNA"/>
</dbReference>
<dbReference type="Proteomes" id="UP000015101">
    <property type="component" value="Unassembled WGS sequence"/>
</dbReference>
<dbReference type="KEGG" id="hro:HELRODRAFT_135299"/>
<dbReference type="AlphaFoldDB" id="T1EI79"/>
<evidence type="ECO:0000256" key="1">
    <source>
        <dbReference type="ARBA" id="ARBA00023125"/>
    </source>
</evidence>
<keyword evidence="1" id="KW-0238">DNA-binding</keyword>
<name>T1EI79_HELRO</name>
<dbReference type="eggNOG" id="KOG3416">
    <property type="taxonomic scope" value="Eukaryota"/>
</dbReference>
<proteinExistence type="predicted"/>
<dbReference type="PANTHER" id="PTHR13356">
    <property type="entry name" value="OB FOLD NUCLEIC ACID BINDING PROTEIN-RELATED"/>
    <property type="match status" value="1"/>
</dbReference>
<dbReference type="FunCoup" id="T1EI79">
    <property type="interactions" value="555"/>
</dbReference>
<dbReference type="InterPro" id="IPR012340">
    <property type="entry name" value="NA-bd_OB-fold"/>
</dbReference>
<dbReference type="EnsemblMetazoa" id="HelroT135299">
    <property type="protein sequence ID" value="HelroP135299"/>
    <property type="gene ID" value="HelroG135299"/>
</dbReference>
<dbReference type="GO" id="GO:0010212">
    <property type="term" value="P:response to ionizing radiation"/>
    <property type="evidence" value="ECO:0000318"/>
    <property type="project" value="GO_Central"/>
</dbReference>
<dbReference type="InterPro" id="IPR051231">
    <property type="entry name" value="SOSS-B"/>
</dbReference>
<evidence type="ECO:0000313" key="4">
    <source>
        <dbReference type="Proteomes" id="UP000015101"/>
    </source>
</evidence>
<keyword evidence="4" id="KW-1185">Reference proteome</keyword>
<dbReference type="SUPFAM" id="SSF50249">
    <property type="entry name" value="Nucleic acid-binding proteins"/>
    <property type="match status" value="1"/>
</dbReference>
<evidence type="ECO:0008006" key="5">
    <source>
        <dbReference type="Google" id="ProtNLM"/>
    </source>
</evidence>
<dbReference type="EMBL" id="AMQM01003889">
    <property type="status" value="NOT_ANNOTATED_CDS"/>
    <property type="molecule type" value="Genomic_DNA"/>
</dbReference>
<dbReference type="GeneID" id="20196279"/>
<dbReference type="OMA" id="YVEKPNM"/>
<dbReference type="CDD" id="cd04491">
    <property type="entry name" value="SoSSB_OBF"/>
    <property type="match status" value="1"/>
</dbReference>
<dbReference type="CTD" id="20196279"/>
<dbReference type="GO" id="GO:0005694">
    <property type="term" value="C:chromosome"/>
    <property type="evidence" value="ECO:0007669"/>
    <property type="project" value="UniProtKB-ARBA"/>
</dbReference>
<dbReference type="OrthoDB" id="295715at2759"/>
<dbReference type="GO" id="GO:0070876">
    <property type="term" value="C:SOSS complex"/>
    <property type="evidence" value="ECO:0000318"/>
    <property type="project" value="GO_Central"/>
</dbReference>
<evidence type="ECO:0000313" key="3">
    <source>
        <dbReference type="EnsemblMetazoa" id="HelroP135299"/>
    </source>
</evidence>
<evidence type="ECO:0000313" key="2">
    <source>
        <dbReference type="EMBL" id="ESO05158.1"/>
    </source>
</evidence>
<dbReference type="STRING" id="6412.T1EI79"/>
<sequence>IRDIRPNSKNLVVQFIVLDIGKPTRTKDGHCVRSCRVADRTGSINISIWDDIGELLQPGDICRLTKGYGSVWKGCLTLYCGKGGDLYKLAEFAMLFSELPNMSDPSADF</sequence>
<dbReference type="HOGENOM" id="CLU_102724_3_1_1"/>
<dbReference type="FunFam" id="2.40.50.140:FF:000072">
    <property type="entry name" value="SOSS complex subunit B2"/>
    <property type="match status" value="1"/>
</dbReference>
<organism evidence="3 4">
    <name type="scientific">Helobdella robusta</name>
    <name type="common">Californian leech</name>
    <dbReference type="NCBI Taxonomy" id="6412"/>
    <lineage>
        <taxon>Eukaryota</taxon>
        <taxon>Metazoa</taxon>
        <taxon>Spiralia</taxon>
        <taxon>Lophotrochozoa</taxon>
        <taxon>Annelida</taxon>
        <taxon>Clitellata</taxon>
        <taxon>Hirudinea</taxon>
        <taxon>Rhynchobdellida</taxon>
        <taxon>Glossiphoniidae</taxon>
        <taxon>Helobdella</taxon>
    </lineage>
</organism>
<dbReference type="InParanoid" id="T1EI79"/>
<protein>
    <recommendedName>
        <fullName evidence="5">OB domain-containing protein</fullName>
    </recommendedName>
</protein>
<dbReference type="GO" id="GO:0003677">
    <property type="term" value="F:DNA binding"/>
    <property type="evidence" value="ECO:0000318"/>
    <property type="project" value="GO_Central"/>
</dbReference>
<dbReference type="GO" id="GO:0044818">
    <property type="term" value="P:mitotic G2/M transition checkpoint"/>
    <property type="evidence" value="ECO:0000318"/>
    <property type="project" value="GO_Central"/>
</dbReference>
<dbReference type="Gene3D" id="2.40.50.140">
    <property type="entry name" value="Nucleic acid-binding proteins"/>
    <property type="match status" value="1"/>
</dbReference>